<keyword evidence="5" id="KW-1185">Reference proteome</keyword>
<feature type="compositionally biased region" description="Acidic residues" evidence="2">
    <location>
        <begin position="12"/>
        <end position="26"/>
    </location>
</feature>
<dbReference type="PANTHER" id="PTHR31471">
    <property type="entry name" value="OS02G0116800 PROTEIN"/>
    <property type="match status" value="1"/>
</dbReference>
<feature type="compositionally biased region" description="Low complexity" evidence="2">
    <location>
        <begin position="164"/>
        <end position="173"/>
    </location>
</feature>
<comment type="similarity">
    <text evidence="1">Belongs to the remorin family.</text>
</comment>
<feature type="compositionally biased region" description="Low complexity" evidence="2">
    <location>
        <begin position="107"/>
        <end position="122"/>
    </location>
</feature>
<sequence length="312" mass="33861">MLHERHAPPSASDDEDDAPGANDEEGTLVTSTTNTTFHDVDEVIEVREVRPLSPPPQHPPFTPPTRTVSAASTAWDSASSHRSVTSEEQFMTMSREFTAMVAAGAGAGAANNNANGNNSNSNHPVGPYDGGADQLTSIGEDELEEHNPLAIVPDSGRPFATPPSRSGGSSGRAARLDLEVVPAAGPPVEASQVKKEEVETKVSAWQTAEIAKINNRFKREEVVINGWETEQVDKASAWLKKIETKWRVQRKLDEQRAKAVEKTQNDVAKARHKAEEKRASAEAKRGLKLAKVLELANFMKAVGRVPTKRSFF</sequence>
<reference evidence="4 5" key="1">
    <citation type="submission" date="2017-09" db="EMBL/GenBank/DDBJ databases">
        <authorList>
            <consortium name="International Durum Wheat Genome Sequencing Consortium (IDWGSC)"/>
            <person name="Milanesi L."/>
        </authorList>
    </citation>
    <scope>NUCLEOTIDE SEQUENCE [LARGE SCALE GENOMIC DNA]</scope>
    <source>
        <strain evidence="5">cv. Svevo</strain>
    </source>
</reference>
<feature type="region of interest" description="Disordered" evidence="2">
    <location>
        <begin position="150"/>
        <end position="173"/>
    </location>
</feature>
<dbReference type="PANTHER" id="PTHR31471:SF89">
    <property type="entry name" value="OS03G0808300 PROTEIN"/>
    <property type="match status" value="1"/>
</dbReference>
<feature type="compositionally biased region" description="Basic and acidic residues" evidence="2">
    <location>
        <begin position="38"/>
        <end position="50"/>
    </location>
</feature>
<dbReference type="Proteomes" id="UP000324705">
    <property type="component" value="Chromosome 5B"/>
</dbReference>
<evidence type="ECO:0000256" key="1">
    <source>
        <dbReference type="ARBA" id="ARBA00005711"/>
    </source>
</evidence>
<proteinExistence type="inferred from homology"/>
<protein>
    <recommendedName>
        <fullName evidence="3">Remorin C-terminal domain-containing protein</fullName>
    </recommendedName>
</protein>
<gene>
    <name evidence="4" type="ORF">TRITD_5Bv1G227330</name>
</gene>
<feature type="domain" description="Remorin C-terminal" evidence="3">
    <location>
        <begin position="196"/>
        <end position="308"/>
    </location>
</feature>
<dbReference type="Pfam" id="PF03763">
    <property type="entry name" value="Remorin_C"/>
    <property type="match status" value="1"/>
</dbReference>
<evidence type="ECO:0000313" key="5">
    <source>
        <dbReference type="Proteomes" id="UP000324705"/>
    </source>
</evidence>
<accession>A0A9R0XL25</accession>
<feature type="compositionally biased region" description="Low complexity" evidence="2">
    <location>
        <begin position="69"/>
        <end position="80"/>
    </location>
</feature>
<evidence type="ECO:0000259" key="3">
    <source>
        <dbReference type="Pfam" id="PF03763"/>
    </source>
</evidence>
<dbReference type="EMBL" id="LT934120">
    <property type="protein sequence ID" value="VAI38756.1"/>
    <property type="molecule type" value="Genomic_DNA"/>
</dbReference>
<feature type="region of interest" description="Disordered" evidence="2">
    <location>
        <begin position="107"/>
        <end position="135"/>
    </location>
</feature>
<name>A0A9R0XL25_TRITD</name>
<feature type="compositionally biased region" description="Polar residues" evidence="2">
    <location>
        <begin position="28"/>
        <end position="37"/>
    </location>
</feature>
<feature type="compositionally biased region" description="Pro residues" evidence="2">
    <location>
        <begin position="52"/>
        <end position="63"/>
    </location>
</feature>
<feature type="region of interest" description="Disordered" evidence="2">
    <location>
        <begin position="1"/>
        <end position="89"/>
    </location>
</feature>
<organism evidence="4 5">
    <name type="scientific">Triticum turgidum subsp. durum</name>
    <name type="common">Durum wheat</name>
    <name type="synonym">Triticum durum</name>
    <dbReference type="NCBI Taxonomy" id="4567"/>
    <lineage>
        <taxon>Eukaryota</taxon>
        <taxon>Viridiplantae</taxon>
        <taxon>Streptophyta</taxon>
        <taxon>Embryophyta</taxon>
        <taxon>Tracheophyta</taxon>
        <taxon>Spermatophyta</taxon>
        <taxon>Magnoliopsida</taxon>
        <taxon>Liliopsida</taxon>
        <taxon>Poales</taxon>
        <taxon>Poaceae</taxon>
        <taxon>BOP clade</taxon>
        <taxon>Pooideae</taxon>
        <taxon>Triticodae</taxon>
        <taxon>Triticeae</taxon>
        <taxon>Triticinae</taxon>
        <taxon>Triticum</taxon>
    </lineage>
</organism>
<dbReference type="InterPro" id="IPR005516">
    <property type="entry name" value="Remorin_C"/>
</dbReference>
<evidence type="ECO:0000256" key="2">
    <source>
        <dbReference type="SAM" id="MobiDB-lite"/>
    </source>
</evidence>
<dbReference type="AlphaFoldDB" id="A0A9R0XL25"/>
<evidence type="ECO:0000313" key="4">
    <source>
        <dbReference type="EMBL" id="VAI38756.1"/>
    </source>
</evidence>
<dbReference type="Gramene" id="TRITD5Bv1G227330.3">
    <property type="protein sequence ID" value="TRITD5Bv1G227330.3"/>
    <property type="gene ID" value="TRITD5Bv1G227330"/>
</dbReference>